<reference evidence="6" key="1">
    <citation type="submission" date="2020-04" db="EMBL/GenBank/DDBJ databases">
        <authorList>
            <person name="Neveu A P."/>
        </authorList>
    </citation>
    <scope>NUCLEOTIDE SEQUENCE</scope>
    <source>
        <tissue evidence="6">Whole embryo</tissue>
    </source>
</reference>
<feature type="repeat" description="ANK" evidence="3">
    <location>
        <begin position="340"/>
        <end position="372"/>
    </location>
</feature>
<feature type="region of interest" description="Disordered" evidence="4">
    <location>
        <begin position="1"/>
        <end position="69"/>
    </location>
</feature>
<keyword evidence="2 3" id="KW-0040">ANK repeat</keyword>
<feature type="repeat" description="ANK" evidence="3">
    <location>
        <begin position="373"/>
        <end position="405"/>
    </location>
</feature>
<evidence type="ECO:0000313" key="6">
    <source>
        <dbReference type="EMBL" id="CAB3221652.1"/>
    </source>
</evidence>
<feature type="repeat" description="ANK" evidence="3">
    <location>
        <begin position="207"/>
        <end position="239"/>
    </location>
</feature>
<dbReference type="PANTHER" id="PTHR24198:SF165">
    <property type="entry name" value="ANKYRIN REPEAT-CONTAINING PROTEIN-RELATED"/>
    <property type="match status" value="1"/>
</dbReference>
<feature type="repeat" description="ANK" evidence="3">
    <location>
        <begin position="141"/>
        <end position="173"/>
    </location>
</feature>
<feature type="compositionally biased region" description="Polar residues" evidence="4">
    <location>
        <begin position="45"/>
        <end position="69"/>
    </location>
</feature>
<feature type="domain" description="Death" evidence="5">
    <location>
        <begin position="514"/>
        <end position="589"/>
    </location>
</feature>
<evidence type="ECO:0000256" key="2">
    <source>
        <dbReference type="ARBA" id="ARBA00023043"/>
    </source>
</evidence>
<dbReference type="InterPro" id="IPR036770">
    <property type="entry name" value="Ankyrin_rpt-contain_sf"/>
</dbReference>
<dbReference type="SUPFAM" id="SSF47986">
    <property type="entry name" value="DEATH domain"/>
    <property type="match status" value="1"/>
</dbReference>
<dbReference type="InterPro" id="IPR002110">
    <property type="entry name" value="Ankyrin_rpt"/>
</dbReference>
<dbReference type="GO" id="GO:0007165">
    <property type="term" value="P:signal transduction"/>
    <property type="evidence" value="ECO:0007669"/>
    <property type="project" value="InterPro"/>
</dbReference>
<dbReference type="PROSITE" id="PS50088">
    <property type="entry name" value="ANK_REPEAT"/>
    <property type="match status" value="10"/>
</dbReference>
<dbReference type="InterPro" id="IPR011029">
    <property type="entry name" value="DEATH-like_dom_sf"/>
</dbReference>
<evidence type="ECO:0000259" key="5">
    <source>
        <dbReference type="PROSITE" id="PS50017"/>
    </source>
</evidence>
<feature type="repeat" description="ANK" evidence="3">
    <location>
        <begin position="307"/>
        <end position="339"/>
    </location>
</feature>
<sequence length="601" mass="66606">MSVISSSEEEREGLTSSIPEAINHDTHKGHFPNSIVTHSLEESSIRSGTTTGNSSPSLHPGTSSKAETDSIGSATSILYGPRSSPLSRPSTSSIARYSFDADDEILVGDERELHESCKTGHVEVVERLVKSGVDVNCRNKHDRTPMLWASGNGHLEIVQVLLDEGAAIDLTDKFGMDALLWAAWFGHKSCFEHLLRVGFNVNARNKHGFTWLHCAAQNNHKEIVEVLTEEMQDFDRNAVDDSGKTSLHIACTYGRTNLVKRLLDLGCDACLKDKSGNTALHIAAKHGFHEVVPFLVKVCKIDEVNADKKTALHVAAEEGKAKVCEELLGHNADVNVETEDEMCPLHFAVRDGQAEAAHVLIDHDADIDAGNKHNQTPLHFAVMISNLELTNLLINAGANTSVADARNETVLHIAAENGQADITQSLLLANASTTMVDHKGKTPLDVASRGNYITIVDMIIKAERYRHYVKLSENNELPFQNMNNLTFKPDTQPSTQHFRMLLFRLATKYLKTIEWKQLAFYWGFTDKQLSAIEEQFTGSKSYREHGHRMLLIWLHGCSYKSEHNPVKGLYEGLLGIQKAELAETMRLKASEMPENKNCSIS</sequence>
<name>A0A6F9D6X4_9ASCI</name>
<organism evidence="6">
    <name type="scientific">Phallusia mammillata</name>
    <dbReference type="NCBI Taxonomy" id="59560"/>
    <lineage>
        <taxon>Eukaryota</taxon>
        <taxon>Metazoa</taxon>
        <taxon>Chordata</taxon>
        <taxon>Tunicata</taxon>
        <taxon>Ascidiacea</taxon>
        <taxon>Phlebobranchia</taxon>
        <taxon>Ascidiidae</taxon>
        <taxon>Phallusia</taxon>
    </lineage>
</organism>
<dbReference type="SUPFAM" id="SSF48403">
    <property type="entry name" value="Ankyrin repeat"/>
    <property type="match status" value="1"/>
</dbReference>
<gene>
    <name evidence="6" type="primary">Ankdd1a</name>
</gene>
<dbReference type="Pfam" id="PF12796">
    <property type="entry name" value="Ank_2"/>
    <property type="match status" value="3"/>
</dbReference>
<dbReference type="AlphaFoldDB" id="A0A6F9D6X4"/>
<dbReference type="EMBL" id="LR782908">
    <property type="protein sequence ID" value="CAB3221652.1"/>
    <property type="molecule type" value="mRNA"/>
</dbReference>
<feature type="repeat" description="ANK" evidence="3">
    <location>
        <begin position="174"/>
        <end position="206"/>
    </location>
</feature>
<evidence type="ECO:0000256" key="1">
    <source>
        <dbReference type="ARBA" id="ARBA00022737"/>
    </source>
</evidence>
<dbReference type="PROSITE" id="PS50017">
    <property type="entry name" value="DEATH_DOMAIN"/>
    <property type="match status" value="1"/>
</dbReference>
<feature type="repeat" description="ANK" evidence="3">
    <location>
        <begin position="275"/>
        <end position="297"/>
    </location>
</feature>
<dbReference type="PROSITE" id="PS50297">
    <property type="entry name" value="ANK_REP_REGION"/>
    <property type="match status" value="8"/>
</dbReference>
<feature type="repeat" description="ANK" evidence="3">
    <location>
        <begin position="108"/>
        <end position="140"/>
    </location>
</feature>
<evidence type="ECO:0000256" key="4">
    <source>
        <dbReference type="SAM" id="MobiDB-lite"/>
    </source>
</evidence>
<feature type="repeat" description="ANK" evidence="3">
    <location>
        <begin position="242"/>
        <end position="274"/>
    </location>
</feature>
<proteinExistence type="evidence at transcript level"/>
<keyword evidence="1" id="KW-0677">Repeat</keyword>
<accession>A0A6F9D6X4</accession>
<dbReference type="InterPro" id="IPR000488">
    <property type="entry name" value="Death_dom"/>
</dbReference>
<dbReference type="Gene3D" id="1.25.40.20">
    <property type="entry name" value="Ankyrin repeat-containing domain"/>
    <property type="match status" value="3"/>
</dbReference>
<protein>
    <submittedName>
        <fullName evidence="6">Ankyrin repeat and death domain-containing protein 1A-like</fullName>
    </submittedName>
</protein>
<dbReference type="PRINTS" id="PR01415">
    <property type="entry name" value="ANKYRIN"/>
</dbReference>
<evidence type="ECO:0000256" key="3">
    <source>
        <dbReference type="PROSITE-ProRule" id="PRU00023"/>
    </source>
</evidence>
<dbReference type="PANTHER" id="PTHR24198">
    <property type="entry name" value="ANKYRIN REPEAT AND PROTEIN KINASE DOMAIN-CONTAINING PROTEIN"/>
    <property type="match status" value="1"/>
</dbReference>
<dbReference type="Gene3D" id="1.10.533.10">
    <property type="entry name" value="Death Domain, Fas"/>
    <property type="match status" value="1"/>
</dbReference>
<feature type="repeat" description="ANK" evidence="3">
    <location>
        <begin position="406"/>
        <end position="438"/>
    </location>
</feature>
<dbReference type="Pfam" id="PF00023">
    <property type="entry name" value="Ank"/>
    <property type="match status" value="2"/>
</dbReference>
<dbReference type="SMART" id="SM00248">
    <property type="entry name" value="ANK"/>
    <property type="match status" value="11"/>
</dbReference>